<keyword evidence="4 7" id="KW-0812">Transmembrane</keyword>
<evidence type="ECO:0000256" key="2">
    <source>
        <dbReference type="ARBA" id="ARBA00022448"/>
    </source>
</evidence>
<dbReference type="GO" id="GO:0022857">
    <property type="term" value="F:transmembrane transporter activity"/>
    <property type="evidence" value="ECO:0007669"/>
    <property type="project" value="InterPro"/>
</dbReference>
<evidence type="ECO:0000256" key="6">
    <source>
        <dbReference type="ARBA" id="ARBA00023136"/>
    </source>
</evidence>
<feature type="transmembrane region" description="Helical" evidence="7">
    <location>
        <begin position="225"/>
        <end position="249"/>
    </location>
</feature>
<dbReference type="EMBL" id="PYGD01000004">
    <property type="protein sequence ID" value="PSK92174.1"/>
    <property type="molecule type" value="Genomic_DNA"/>
</dbReference>
<dbReference type="GO" id="GO:0005886">
    <property type="term" value="C:plasma membrane"/>
    <property type="evidence" value="ECO:0007669"/>
    <property type="project" value="UniProtKB-SubCell"/>
</dbReference>
<evidence type="ECO:0000256" key="1">
    <source>
        <dbReference type="ARBA" id="ARBA00004651"/>
    </source>
</evidence>
<keyword evidence="5 7" id="KW-1133">Transmembrane helix</keyword>
<feature type="transmembrane region" description="Helical" evidence="7">
    <location>
        <begin position="54"/>
        <end position="76"/>
    </location>
</feature>
<evidence type="ECO:0000313" key="10">
    <source>
        <dbReference type="Proteomes" id="UP000240572"/>
    </source>
</evidence>
<keyword evidence="6 7" id="KW-0472">Membrane</keyword>
<feature type="transmembrane region" description="Helical" evidence="7">
    <location>
        <begin position="261"/>
        <end position="280"/>
    </location>
</feature>
<feature type="transmembrane region" description="Helical" evidence="7">
    <location>
        <begin position="315"/>
        <end position="339"/>
    </location>
</feature>
<dbReference type="RefSeq" id="WP_106523237.1">
    <property type="nucleotide sequence ID" value="NZ_PYGD01000004.1"/>
</dbReference>
<dbReference type="SUPFAM" id="SSF103473">
    <property type="entry name" value="MFS general substrate transporter"/>
    <property type="match status" value="1"/>
</dbReference>
<evidence type="ECO:0000256" key="5">
    <source>
        <dbReference type="ARBA" id="ARBA00022989"/>
    </source>
</evidence>
<evidence type="ECO:0000256" key="7">
    <source>
        <dbReference type="SAM" id="Phobius"/>
    </source>
</evidence>
<feature type="domain" description="Major facilitator superfamily (MFS) profile" evidence="8">
    <location>
        <begin position="18"/>
        <end position="403"/>
    </location>
</feature>
<sequence>MKKFLRAYLESYTGLSHASWMLALVMFINRCGAMVLPFLGIYMTQELGLSLEKAGVVLSCFGLGAITGSFLGGLLSDKWGHFNTQITSLVLCTPPYFILPLFKTPELLGAGIFVLSVITETLRPANSVAIMYHSRPESLTKAFSLNRMALNLGFSIGPAIGGLLAAISFQLLFYGNGISAGLAALLFYFYFRNRKGRVVTAPKSEAPDAPVEKVISRSPYRDGPFLVFSLLCCFYSICFFQLLSTLPLYYRDVHHLSESGAGLVLASNGLAVVLLEMLLVHIAERKLGTRRAIVIGTLLCGLSYVLLNLCDAHWMLYFAMFVMSISEILAMPFMATVAVSRSSEQTKGAYMGLNALSFSIAHVFSPFLGTRIAAAYGFETLWWITGITIALVTLGMYFILKKL</sequence>
<dbReference type="PANTHER" id="PTHR23517">
    <property type="entry name" value="RESISTANCE PROTEIN MDTM, PUTATIVE-RELATED-RELATED"/>
    <property type="match status" value="1"/>
</dbReference>
<feature type="transmembrane region" description="Helical" evidence="7">
    <location>
        <begin position="173"/>
        <end position="191"/>
    </location>
</feature>
<accession>A0A2P8D4M2</accession>
<comment type="caution">
    <text evidence="9">The sequence shown here is derived from an EMBL/GenBank/DDBJ whole genome shotgun (WGS) entry which is preliminary data.</text>
</comment>
<proteinExistence type="predicted"/>
<dbReference type="Gene3D" id="1.20.1250.20">
    <property type="entry name" value="MFS general substrate transporter like domains"/>
    <property type="match status" value="1"/>
</dbReference>
<dbReference type="Pfam" id="PF07690">
    <property type="entry name" value="MFS_1"/>
    <property type="match status" value="1"/>
</dbReference>
<feature type="transmembrane region" description="Helical" evidence="7">
    <location>
        <begin position="292"/>
        <end position="309"/>
    </location>
</feature>
<name>A0A2P8D4M2_9BACT</name>
<feature type="transmembrane region" description="Helical" evidence="7">
    <location>
        <begin position="96"/>
        <end position="118"/>
    </location>
</feature>
<comment type="subcellular location">
    <subcellularLocation>
        <location evidence="1">Cell membrane</location>
        <topology evidence="1">Multi-pass membrane protein</topology>
    </subcellularLocation>
</comment>
<evidence type="ECO:0000256" key="3">
    <source>
        <dbReference type="ARBA" id="ARBA00022475"/>
    </source>
</evidence>
<feature type="transmembrane region" description="Helical" evidence="7">
    <location>
        <begin position="20"/>
        <end position="42"/>
    </location>
</feature>
<evidence type="ECO:0000259" key="8">
    <source>
        <dbReference type="PROSITE" id="PS50850"/>
    </source>
</evidence>
<evidence type="ECO:0000313" key="9">
    <source>
        <dbReference type="EMBL" id="PSK92174.1"/>
    </source>
</evidence>
<organism evidence="9 10">
    <name type="scientific">Taibaiella chishuiensis</name>
    <dbReference type="NCBI Taxonomy" id="1434707"/>
    <lineage>
        <taxon>Bacteria</taxon>
        <taxon>Pseudomonadati</taxon>
        <taxon>Bacteroidota</taxon>
        <taxon>Chitinophagia</taxon>
        <taxon>Chitinophagales</taxon>
        <taxon>Chitinophagaceae</taxon>
        <taxon>Taibaiella</taxon>
    </lineage>
</organism>
<evidence type="ECO:0000256" key="4">
    <source>
        <dbReference type="ARBA" id="ARBA00022692"/>
    </source>
</evidence>
<reference evidence="9 10" key="1">
    <citation type="submission" date="2018-03" db="EMBL/GenBank/DDBJ databases">
        <title>Genomic Encyclopedia of Type Strains, Phase III (KMG-III): the genomes of soil and plant-associated and newly described type strains.</title>
        <authorList>
            <person name="Whitman W."/>
        </authorList>
    </citation>
    <scope>NUCLEOTIDE SEQUENCE [LARGE SCALE GENOMIC DNA]</scope>
    <source>
        <strain evidence="9 10">CGMCC 1.12700</strain>
    </source>
</reference>
<protein>
    <submittedName>
        <fullName evidence="9">Putative MFS family arabinose efflux permease</fullName>
    </submittedName>
</protein>
<dbReference type="PANTHER" id="PTHR23517:SF3">
    <property type="entry name" value="INTEGRAL MEMBRANE TRANSPORT PROTEIN"/>
    <property type="match status" value="1"/>
</dbReference>
<feature type="transmembrane region" description="Helical" evidence="7">
    <location>
        <begin position="381"/>
        <end position="400"/>
    </location>
</feature>
<dbReference type="PROSITE" id="PS50850">
    <property type="entry name" value="MFS"/>
    <property type="match status" value="1"/>
</dbReference>
<dbReference type="InterPro" id="IPR020846">
    <property type="entry name" value="MFS_dom"/>
</dbReference>
<dbReference type="InterPro" id="IPR011701">
    <property type="entry name" value="MFS"/>
</dbReference>
<gene>
    <name evidence="9" type="ORF">B0I18_104272</name>
</gene>
<feature type="transmembrane region" description="Helical" evidence="7">
    <location>
        <begin position="351"/>
        <end position="369"/>
    </location>
</feature>
<dbReference type="InterPro" id="IPR036259">
    <property type="entry name" value="MFS_trans_sf"/>
</dbReference>
<dbReference type="OrthoDB" id="5379144at2"/>
<dbReference type="Proteomes" id="UP000240572">
    <property type="component" value="Unassembled WGS sequence"/>
</dbReference>
<keyword evidence="3" id="KW-1003">Cell membrane</keyword>
<feature type="transmembrane region" description="Helical" evidence="7">
    <location>
        <begin position="148"/>
        <end position="167"/>
    </location>
</feature>
<keyword evidence="10" id="KW-1185">Reference proteome</keyword>
<keyword evidence="2" id="KW-0813">Transport</keyword>
<dbReference type="AlphaFoldDB" id="A0A2P8D4M2"/>
<dbReference type="InterPro" id="IPR050171">
    <property type="entry name" value="MFS_Transporters"/>
</dbReference>